<evidence type="ECO:0000256" key="6">
    <source>
        <dbReference type="ARBA" id="ARBA00023125"/>
    </source>
</evidence>
<evidence type="ECO:0000313" key="13">
    <source>
        <dbReference type="Proteomes" id="UP000199263"/>
    </source>
</evidence>
<sequence>MMRENIPEVVGNYLDYLSTIQERADSTIAGYKLDLIMLFKFLKHNKDLSYKNFNEIDISDIDEEFIRNIELKDLYSFLGFTKNNKKNNAFTRARKIATIKSFFKYCQSKVKILDNNISLELESPKLPKKQVAYLNLDESEKLLGSITGRNKDRDFCIITLFLNCGLRLNELCNIKLEDIRDDILVVMGKGDKDRTVYLNDSCIRAIKIYLIHRKNVNNTYLFISERDNHISKRSIQTIVKNNLKSAGLDTHKYSTHKLRHTAATLLYKYANVDIRTIQKILGHKNIATTTIYTHVDDESVRKAIRLNPLNK</sequence>
<keyword evidence="7" id="KW-0233">DNA recombination</keyword>
<dbReference type="PANTHER" id="PTHR30349:SF77">
    <property type="entry name" value="TYROSINE RECOMBINASE XERC"/>
    <property type="match status" value="1"/>
</dbReference>
<dbReference type="SUPFAM" id="SSF56349">
    <property type="entry name" value="DNA breaking-rejoining enzymes"/>
    <property type="match status" value="1"/>
</dbReference>
<evidence type="ECO:0000256" key="7">
    <source>
        <dbReference type="ARBA" id="ARBA00023172"/>
    </source>
</evidence>
<evidence type="ECO:0000256" key="4">
    <source>
        <dbReference type="ARBA" id="ARBA00022829"/>
    </source>
</evidence>
<dbReference type="GO" id="GO:0007059">
    <property type="term" value="P:chromosome segregation"/>
    <property type="evidence" value="ECO:0007669"/>
    <property type="project" value="UniProtKB-KW"/>
</dbReference>
<dbReference type="GO" id="GO:0051301">
    <property type="term" value="P:cell division"/>
    <property type="evidence" value="ECO:0007669"/>
    <property type="project" value="UniProtKB-KW"/>
</dbReference>
<dbReference type="InterPro" id="IPR044068">
    <property type="entry name" value="CB"/>
</dbReference>
<dbReference type="GO" id="GO:0003677">
    <property type="term" value="F:DNA binding"/>
    <property type="evidence" value="ECO:0007669"/>
    <property type="project" value="UniProtKB-UniRule"/>
</dbReference>
<keyword evidence="13" id="KW-1185">Reference proteome</keyword>
<dbReference type="InterPro" id="IPR011010">
    <property type="entry name" value="DNA_brk_join_enz"/>
</dbReference>
<dbReference type="STRING" id="119641.SAMN05421842_1328"/>
<evidence type="ECO:0000256" key="1">
    <source>
        <dbReference type="ARBA" id="ARBA00004496"/>
    </source>
</evidence>
<dbReference type="InterPro" id="IPR013762">
    <property type="entry name" value="Integrase-like_cat_sf"/>
</dbReference>
<evidence type="ECO:0000259" key="11">
    <source>
        <dbReference type="PROSITE" id="PS51900"/>
    </source>
</evidence>
<keyword evidence="3" id="KW-0132">Cell division</keyword>
<keyword evidence="5" id="KW-0229">DNA integration</keyword>
<gene>
    <name evidence="12" type="ORF">SAMN05421842_1328</name>
</gene>
<accession>A0A1I1RCC1</accession>
<evidence type="ECO:0000256" key="2">
    <source>
        <dbReference type="ARBA" id="ARBA00022490"/>
    </source>
</evidence>
<dbReference type="PANTHER" id="PTHR30349">
    <property type="entry name" value="PHAGE INTEGRASE-RELATED"/>
    <property type="match status" value="1"/>
</dbReference>
<dbReference type="GO" id="GO:0006310">
    <property type="term" value="P:DNA recombination"/>
    <property type="evidence" value="ECO:0007669"/>
    <property type="project" value="UniProtKB-KW"/>
</dbReference>
<dbReference type="RefSeq" id="WP_090093861.1">
    <property type="nucleotide sequence ID" value="NZ_FOMG01000032.1"/>
</dbReference>
<keyword evidence="6 9" id="KW-0238">DNA-binding</keyword>
<protein>
    <submittedName>
        <fullName evidence="12">Site-specific recombinase XerD</fullName>
    </submittedName>
</protein>
<evidence type="ECO:0000256" key="5">
    <source>
        <dbReference type="ARBA" id="ARBA00022908"/>
    </source>
</evidence>
<dbReference type="GO" id="GO:0015074">
    <property type="term" value="P:DNA integration"/>
    <property type="evidence" value="ECO:0007669"/>
    <property type="project" value="UniProtKB-KW"/>
</dbReference>
<keyword evidence="2" id="KW-0963">Cytoplasm</keyword>
<dbReference type="Gene3D" id="1.10.150.130">
    <property type="match status" value="1"/>
</dbReference>
<dbReference type="InterPro" id="IPR002104">
    <property type="entry name" value="Integrase_catalytic"/>
</dbReference>
<feature type="domain" description="Tyr recombinase" evidence="10">
    <location>
        <begin position="129"/>
        <end position="305"/>
    </location>
</feature>
<organism evidence="12 13">
    <name type="scientific">Clostridium uliginosum</name>
    <dbReference type="NCBI Taxonomy" id="119641"/>
    <lineage>
        <taxon>Bacteria</taxon>
        <taxon>Bacillati</taxon>
        <taxon>Bacillota</taxon>
        <taxon>Clostridia</taxon>
        <taxon>Eubacteriales</taxon>
        <taxon>Clostridiaceae</taxon>
        <taxon>Clostridium</taxon>
    </lineage>
</organism>
<evidence type="ECO:0000256" key="3">
    <source>
        <dbReference type="ARBA" id="ARBA00022618"/>
    </source>
</evidence>
<dbReference type="AlphaFoldDB" id="A0A1I1RCC1"/>
<comment type="subcellular location">
    <subcellularLocation>
        <location evidence="1">Cytoplasm</location>
    </subcellularLocation>
</comment>
<dbReference type="Proteomes" id="UP000199263">
    <property type="component" value="Unassembled WGS sequence"/>
</dbReference>
<dbReference type="PROSITE" id="PS51898">
    <property type="entry name" value="TYR_RECOMBINASE"/>
    <property type="match status" value="1"/>
</dbReference>
<reference evidence="12 13" key="1">
    <citation type="submission" date="2016-10" db="EMBL/GenBank/DDBJ databases">
        <authorList>
            <person name="de Groot N.N."/>
        </authorList>
    </citation>
    <scope>NUCLEOTIDE SEQUENCE [LARGE SCALE GENOMIC DNA]</scope>
    <source>
        <strain evidence="12 13">DSM 12992</strain>
    </source>
</reference>
<dbReference type="Gene3D" id="1.10.443.10">
    <property type="entry name" value="Intergrase catalytic core"/>
    <property type="match status" value="1"/>
</dbReference>
<name>A0A1I1RCC1_9CLOT</name>
<evidence type="ECO:0000313" key="12">
    <source>
        <dbReference type="EMBL" id="SFD31892.1"/>
    </source>
</evidence>
<feature type="domain" description="Core-binding (CB)" evidence="11">
    <location>
        <begin position="4"/>
        <end position="107"/>
    </location>
</feature>
<dbReference type="PROSITE" id="PS51900">
    <property type="entry name" value="CB"/>
    <property type="match status" value="1"/>
</dbReference>
<evidence type="ECO:0000256" key="9">
    <source>
        <dbReference type="PROSITE-ProRule" id="PRU01248"/>
    </source>
</evidence>
<dbReference type="Pfam" id="PF00589">
    <property type="entry name" value="Phage_integrase"/>
    <property type="match status" value="1"/>
</dbReference>
<keyword evidence="8" id="KW-0131">Cell cycle</keyword>
<evidence type="ECO:0000256" key="8">
    <source>
        <dbReference type="ARBA" id="ARBA00023306"/>
    </source>
</evidence>
<keyword evidence="4" id="KW-0159">Chromosome partition</keyword>
<dbReference type="InterPro" id="IPR050090">
    <property type="entry name" value="Tyrosine_recombinase_XerCD"/>
</dbReference>
<proteinExistence type="predicted"/>
<dbReference type="InterPro" id="IPR010998">
    <property type="entry name" value="Integrase_recombinase_N"/>
</dbReference>
<dbReference type="OrthoDB" id="9801717at2"/>
<dbReference type="GO" id="GO:0005737">
    <property type="term" value="C:cytoplasm"/>
    <property type="evidence" value="ECO:0007669"/>
    <property type="project" value="UniProtKB-SubCell"/>
</dbReference>
<evidence type="ECO:0000259" key="10">
    <source>
        <dbReference type="PROSITE" id="PS51898"/>
    </source>
</evidence>
<dbReference type="EMBL" id="FOMG01000032">
    <property type="protein sequence ID" value="SFD31892.1"/>
    <property type="molecule type" value="Genomic_DNA"/>
</dbReference>